<name>A0ABR3NPJ3_9TELE</name>
<evidence type="ECO:0000256" key="4">
    <source>
        <dbReference type="SAM" id="SignalP"/>
    </source>
</evidence>
<proteinExistence type="predicted"/>
<keyword evidence="6" id="KW-1185">Reference proteome</keyword>
<reference evidence="5 6" key="1">
    <citation type="submission" date="2023-09" db="EMBL/GenBank/DDBJ databases">
        <authorList>
            <person name="Wang M."/>
        </authorList>
    </citation>
    <scope>NUCLEOTIDE SEQUENCE [LARGE SCALE GENOMIC DNA]</scope>
    <source>
        <strain evidence="5">GT-2023</strain>
        <tissue evidence="5">Liver</tissue>
    </source>
</reference>
<evidence type="ECO:0000313" key="6">
    <source>
        <dbReference type="Proteomes" id="UP001558613"/>
    </source>
</evidence>
<evidence type="ECO:0000256" key="3">
    <source>
        <dbReference type="ARBA" id="ARBA00022695"/>
    </source>
</evidence>
<accession>A0ABR3NPJ3</accession>
<evidence type="ECO:0000256" key="2">
    <source>
        <dbReference type="ARBA" id="ARBA00022679"/>
    </source>
</evidence>
<comment type="caution">
    <text evidence="5">The sequence shown here is derived from an EMBL/GenBank/DDBJ whole genome shotgun (WGS) entry which is preliminary data.</text>
</comment>
<dbReference type="Gene3D" id="3.90.176.10">
    <property type="entry name" value="Toxin ADP-ribosyltransferase, Chain A, domain 1"/>
    <property type="match status" value="2"/>
</dbReference>
<sequence length="157" mass="17981">MLLIIEALLFISAALGQDHRAAGVEEIFPLDMALNSVDDYYDGCTKEMANLVKTKYLEKEMSDLPEFKKSWQEAALGQDHRAAGVEEIFPLDMALNSVDDYYDGCTKEMANLVKTKYLEKEMSDLPEFKKSWQEEKSRSEGSLVRDCVCVEQHWNKK</sequence>
<keyword evidence="4" id="KW-0732">Signal</keyword>
<feature type="chain" id="PRO_5047325697" description="NAD(+)--protein-arginine ADP-ribosyltransferase" evidence="4">
    <location>
        <begin position="17"/>
        <end position="157"/>
    </location>
</feature>
<evidence type="ECO:0000256" key="1">
    <source>
        <dbReference type="ARBA" id="ARBA00022676"/>
    </source>
</evidence>
<gene>
    <name evidence="5" type="ORF">QQF64_025502</name>
</gene>
<dbReference type="InterPro" id="IPR050999">
    <property type="entry name" value="ADP-ribosyltransferase_ARG"/>
</dbReference>
<dbReference type="Proteomes" id="UP001558613">
    <property type="component" value="Unassembled WGS sequence"/>
</dbReference>
<keyword evidence="3" id="KW-0548">Nucleotidyltransferase</keyword>
<protein>
    <recommendedName>
        <fullName evidence="7">NAD(+)--protein-arginine ADP-ribosyltransferase</fullName>
    </recommendedName>
</protein>
<dbReference type="PANTHER" id="PTHR10339:SF27">
    <property type="entry name" value="NAD(P)(+)--ARGININE ADP-RIBOSYLTRANSFERASE"/>
    <property type="match status" value="1"/>
</dbReference>
<feature type="signal peptide" evidence="4">
    <location>
        <begin position="1"/>
        <end position="16"/>
    </location>
</feature>
<evidence type="ECO:0000313" key="5">
    <source>
        <dbReference type="EMBL" id="KAL1278829.1"/>
    </source>
</evidence>
<keyword evidence="1" id="KW-0328">Glycosyltransferase</keyword>
<organism evidence="5 6">
    <name type="scientific">Cirrhinus molitorella</name>
    <name type="common">mud carp</name>
    <dbReference type="NCBI Taxonomy" id="172907"/>
    <lineage>
        <taxon>Eukaryota</taxon>
        <taxon>Metazoa</taxon>
        <taxon>Chordata</taxon>
        <taxon>Craniata</taxon>
        <taxon>Vertebrata</taxon>
        <taxon>Euteleostomi</taxon>
        <taxon>Actinopterygii</taxon>
        <taxon>Neopterygii</taxon>
        <taxon>Teleostei</taxon>
        <taxon>Ostariophysi</taxon>
        <taxon>Cypriniformes</taxon>
        <taxon>Cyprinidae</taxon>
        <taxon>Labeoninae</taxon>
        <taxon>Labeonini</taxon>
        <taxon>Cirrhinus</taxon>
    </lineage>
</organism>
<dbReference type="SUPFAM" id="SSF56399">
    <property type="entry name" value="ADP-ribosylation"/>
    <property type="match status" value="2"/>
</dbReference>
<dbReference type="PANTHER" id="PTHR10339">
    <property type="entry name" value="ADP-RIBOSYLTRANSFERASE"/>
    <property type="match status" value="1"/>
</dbReference>
<dbReference type="EMBL" id="JAYMGO010000003">
    <property type="protein sequence ID" value="KAL1278829.1"/>
    <property type="molecule type" value="Genomic_DNA"/>
</dbReference>
<keyword evidence="2" id="KW-0808">Transferase</keyword>
<evidence type="ECO:0008006" key="7">
    <source>
        <dbReference type="Google" id="ProtNLM"/>
    </source>
</evidence>